<dbReference type="AlphaFoldDB" id="A0A926DJV5"/>
<feature type="site" description="Transition state stabilizer" evidence="9">
    <location>
        <position position="32"/>
    </location>
</feature>
<organism evidence="11 12">
    <name type="scientific">Congzhengia minquanensis</name>
    <dbReference type="NCBI Taxonomy" id="2763657"/>
    <lineage>
        <taxon>Bacteria</taxon>
        <taxon>Bacillati</taxon>
        <taxon>Bacillota</taxon>
        <taxon>Clostridia</taxon>
        <taxon>Eubacteriales</taxon>
        <taxon>Oscillospiraceae</taxon>
        <taxon>Congzhengia</taxon>
    </lineage>
</organism>
<dbReference type="SUPFAM" id="SSF53633">
    <property type="entry name" value="Carbamate kinase-like"/>
    <property type="match status" value="1"/>
</dbReference>
<dbReference type="GO" id="GO:0042450">
    <property type="term" value="P:L-arginine biosynthetic process via ornithine"/>
    <property type="evidence" value="ECO:0007669"/>
    <property type="project" value="UniProtKB-UniRule"/>
</dbReference>
<accession>A0A926DJV5</accession>
<keyword evidence="12" id="KW-1185">Reference proteome</keyword>
<dbReference type="PANTHER" id="PTHR23342">
    <property type="entry name" value="N-ACETYLGLUTAMATE SYNTHASE"/>
    <property type="match status" value="1"/>
</dbReference>
<dbReference type="Pfam" id="PF00696">
    <property type="entry name" value="AA_kinase"/>
    <property type="match status" value="1"/>
</dbReference>
<evidence type="ECO:0000256" key="5">
    <source>
        <dbReference type="ARBA" id="ARBA00022741"/>
    </source>
</evidence>
<protein>
    <recommendedName>
        <fullName evidence="9">Acetylglutamate kinase</fullName>
        <ecNumber evidence="9">2.7.2.8</ecNumber>
    </recommendedName>
    <alternativeName>
        <fullName evidence="9">N-acetyl-L-glutamate 5-phosphotransferase</fullName>
    </alternativeName>
    <alternativeName>
        <fullName evidence="9">NAG kinase</fullName>
        <shortName evidence="9">NAGK</shortName>
    </alternativeName>
</protein>
<dbReference type="RefSeq" id="WP_177678990.1">
    <property type="nucleotide sequence ID" value="NZ_JACRSU010000001.1"/>
</dbReference>
<dbReference type="InterPro" id="IPR037528">
    <property type="entry name" value="ArgB"/>
</dbReference>
<evidence type="ECO:0000313" key="11">
    <source>
        <dbReference type="EMBL" id="MBC8540265.1"/>
    </source>
</evidence>
<reference evidence="11" key="1">
    <citation type="submission" date="2020-08" db="EMBL/GenBank/DDBJ databases">
        <title>Genome public.</title>
        <authorList>
            <person name="Liu C."/>
            <person name="Sun Q."/>
        </authorList>
    </citation>
    <scope>NUCLEOTIDE SEQUENCE</scope>
    <source>
        <strain evidence="11">H8</strain>
    </source>
</reference>
<proteinExistence type="inferred from homology"/>
<feature type="domain" description="Aspartate/glutamate/uridylate kinase" evidence="10">
    <location>
        <begin position="27"/>
        <end position="267"/>
    </location>
</feature>
<evidence type="ECO:0000256" key="8">
    <source>
        <dbReference type="ARBA" id="ARBA00048141"/>
    </source>
</evidence>
<dbReference type="PANTHER" id="PTHR23342:SF0">
    <property type="entry name" value="N-ACETYLGLUTAMATE SYNTHASE, MITOCHONDRIAL"/>
    <property type="match status" value="1"/>
</dbReference>
<feature type="site" description="Transition state stabilizer" evidence="9">
    <location>
        <position position="248"/>
    </location>
</feature>
<dbReference type="HAMAP" id="MF_00082">
    <property type="entry name" value="ArgB"/>
    <property type="match status" value="1"/>
</dbReference>
<feature type="binding site" evidence="9">
    <location>
        <position position="89"/>
    </location>
    <ligand>
        <name>substrate</name>
    </ligand>
</feature>
<dbReference type="GO" id="GO:0005737">
    <property type="term" value="C:cytoplasm"/>
    <property type="evidence" value="ECO:0007669"/>
    <property type="project" value="UniProtKB-SubCell"/>
</dbReference>
<dbReference type="FunFam" id="3.40.1160.10:FF:000004">
    <property type="entry name" value="Acetylglutamate kinase"/>
    <property type="match status" value="1"/>
</dbReference>
<feature type="binding site" evidence="9">
    <location>
        <position position="188"/>
    </location>
    <ligand>
        <name>substrate</name>
    </ligand>
</feature>
<keyword evidence="6 9" id="KW-0418">Kinase</keyword>
<keyword evidence="7 9" id="KW-0067">ATP-binding</keyword>
<gene>
    <name evidence="9 11" type="primary">argB</name>
    <name evidence="11" type="ORF">H8698_04670</name>
</gene>
<comment type="catalytic activity">
    <reaction evidence="8 9">
        <text>N-acetyl-L-glutamate + ATP = N-acetyl-L-glutamyl 5-phosphate + ADP</text>
        <dbReference type="Rhea" id="RHEA:14629"/>
        <dbReference type="ChEBI" id="CHEBI:30616"/>
        <dbReference type="ChEBI" id="CHEBI:44337"/>
        <dbReference type="ChEBI" id="CHEBI:57936"/>
        <dbReference type="ChEBI" id="CHEBI:456216"/>
        <dbReference type="EC" id="2.7.2.8"/>
    </reaction>
</comment>
<comment type="function">
    <text evidence="9">Catalyzes the ATP-dependent phosphorylation of N-acetyl-L-glutamate.</text>
</comment>
<evidence type="ECO:0000259" key="10">
    <source>
        <dbReference type="Pfam" id="PF00696"/>
    </source>
</evidence>
<dbReference type="InterPro" id="IPR004662">
    <property type="entry name" value="AcgluKinase_fam"/>
</dbReference>
<evidence type="ECO:0000256" key="6">
    <source>
        <dbReference type="ARBA" id="ARBA00022777"/>
    </source>
</evidence>
<dbReference type="PIRSF" id="PIRSF000728">
    <property type="entry name" value="NAGK"/>
    <property type="match status" value="1"/>
</dbReference>
<evidence type="ECO:0000256" key="7">
    <source>
        <dbReference type="ARBA" id="ARBA00022840"/>
    </source>
</evidence>
<sequence length="291" mass="31400">MNTIDERIERAGILTEALPYIQKLYSKTIVIKYGGNAMINEDLKRSVMEDITLLKYVGMNPVIVHGGGPDISESLKTYHIESKFVSGLRVTDAETMRIAQMVLVGKTNKEVVSNVNRNGGKAIGLCGIDGKIIECEPLTEDSEGNKIDVGFVGKIKKVNAEILKSLCEDEYIPVIAPIGTDDSGQSYNINADTVASAVATAMGAEKLMFLTDVEGVKDAKGDIIFEITTSSAEELIHVGTINGGMIPKVRACVKAVLEGVNRVHIIDGRVLHSIILEIFTDTGIGTMFKKG</sequence>
<feature type="binding site" evidence="9">
    <location>
        <begin position="67"/>
        <end position="68"/>
    </location>
    <ligand>
        <name>substrate</name>
    </ligand>
</feature>
<comment type="subcellular location">
    <subcellularLocation>
        <location evidence="9">Cytoplasm</location>
    </subcellularLocation>
</comment>
<name>A0A926DJV5_9FIRM</name>
<dbReference type="GO" id="GO:0003991">
    <property type="term" value="F:acetylglutamate kinase activity"/>
    <property type="evidence" value="ECO:0007669"/>
    <property type="project" value="UniProtKB-UniRule"/>
</dbReference>
<evidence type="ECO:0000256" key="9">
    <source>
        <dbReference type="HAMAP-Rule" id="MF_00082"/>
    </source>
</evidence>
<comment type="similarity">
    <text evidence="9">Belongs to the acetylglutamate kinase family. ArgB subfamily.</text>
</comment>
<evidence type="ECO:0000256" key="3">
    <source>
        <dbReference type="ARBA" id="ARBA00022605"/>
    </source>
</evidence>
<dbReference type="CDD" id="cd04250">
    <property type="entry name" value="AAK_NAGK-C"/>
    <property type="match status" value="1"/>
</dbReference>
<dbReference type="EMBL" id="JACRSU010000001">
    <property type="protein sequence ID" value="MBC8540265.1"/>
    <property type="molecule type" value="Genomic_DNA"/>
</dbReference>
<dbReference type="InterPro" id="IPR041727">
    <property type="entry name" value="NAGK-C"/>
</dbReference>
<keyword evidence="5 9" id="KW-0547">Nucleotide-binding</keyword>
<dbReference type="NCBIfam" id="TIGR00761">
    <property type="entry name" value="argB"/>
    <property type="match status" value="1"/>
</dbReference>
<evidence type="ECO:0000313" key="12">
    <source>
        <dbReference type="Proteomes" id="UP000611762"/>
    </source>
</evidence>
<comment type="caution">
    <text evidence="11">The sequence shown here is derived from an EMBL/GenBank/DDBJ whole genome shotgun (WGS) entry which is preliminary data.</text>
</comment>
<evidence type="ECO:0000256" key="2">
    <source>
        <dbReference type="ARBA" id="ARBA00022571"/>
    </source>
</evidence>
<dbReference type="InterPro" id="IPR036393">
    <property type="entry name" value="AceGlu_kinase-like_sf"/>
</dbReference>
<keyword evidence="2 9" id="KW-0055">Arginine biosynthesis</keyword>
<evidence type="ECO:0000256" key="1">
    <source>
        <dbReference type="ARBA" id="ARBA00004828"/>
    </source>
</evidence>
<keyword evidence="4 9" id="KW-0808">Transferase</keyword>
<comment type="pathway">
    <text evidence="1 9">Amino-acid biosynthesis; L-arginine biosynthesis; N(2)-acetyl-L-ornithine from L-glutamate: step 2/4.</text>
</comment>
<keyword evidence="9" id="KW-0963">Cytoplasm</keyword>
<keyword evidence="3 9" id="KW-0028">Amino-acid biosynthesis</keyword>
<dbReference type="GO" id="GO:0005524">
    <property type="term" value="F:ATP binding"/>
    <property type="evidence" value="ECO:0007669"/>
    <property type="project" value="UniProtKB-UniRule"/>
</dbReference>
<evidence type="ECO:0000256" key="4">
    <source>
        <dbReference type="ARBA" id="ARBA00022679"/>
    </source>
</evidence>
<dbReference type="EC" id="2.7.2.8" evidence="9"/>
<dbReference type="Gene3D" id="3.40.1160.10">
    <property type="entry name" value="Acetylglutamate kinase-like"/>
    <property type="match status" value="1"/>
</dbReference>
<dbReference type="InterPro" id="IPR001048">
    <property type="entry name" value="Asp/Glu/Uridylate_kinase"/>
</dbReference>
<dbReference type="Proteomes" id="UP000611762">
    <property type="component" value="Unassembled WGS sequence"/>
</dbReference>